<dbReference type="Proteomes" id="UP000287996">
    <property type="component" value="Unassembled WGS sequence"/>
</dbReference>
<sequence length="203" mass="22499">MMALCLASGSPRRRELLTALGYSFTAITTAIAEVPAAGESALDYVNRLAREKSEAAIAQQKPGDWILGSDTLIALDDKILEKPNDVEHFCWMMQQLSGRKHWVHTALALTEVSAAHDVAAQQQRCVTTEVSFKRLTDAEIMHYWHTGEPQGKAGGYAIQGFAERFVTRLNGSYSGVIGLPLYETEQLLRSVGFLPNWERVDEC</sequence>
<feature type="active site" description="Proton acceptor" evidence="4">
    <location>
        <position position="70"/>
    </location>
</feature>
<comment type="caution">
    <text evidence="4">Lacks conserved residue(s) required for the propagation of feature annotation.</text>
</comment>
<protein>
    <recommendedName>
        <fullName evidence="4">dTTP/UTP pyrophosphatase</fullName>
        <shortName evidence="4">dTTPase/UTPase</shortName>
        <ecNumber evidence="4">3.6.1.9</ecNumber>
    </recommendedName>
    <alternativeName>
        <fullName evidence="4">Nucleoside triphosphate pyrophosphatase</fullName>
    </alternativeName>
    <alternativeName>
        <fullName evidence="4">Nucleotide pyrophosphatase</fullName>
        <shortName evidence="4">Nucleotide PPase</shortName>
    </alternativeName>
</protein>
<organism evidence="5 6">
    <name type="scientific">Idiomarina tyrosinivorans</name>
    <dbReference type="NCBI Taxonomy" id="1445662"/>
    <lineage>
        <taxon>Bacteria</taxon>
        <taxon>Pseudomonadati</taxon>
        <taxon>Pseudomonadota</taxon>
        <taxon>Gammaproteobacteria</taxon>
        <taxon>Alteromonadales</taxon>
        <taxon>Idiomarinaceae</taxon>
        <taxon>Idiomarina</taxon>
    </lineage>
</organism>
<dbReference type="EMBL" id="PIQH01000006">
    <property type="protein sequence ID" value="RUO80207.1"/>
    <property type="molecule type" value="Genomic_DNA"/>
</dbReference>
<dbReference type="Gene3D" id="3.90.950.10">
    <property type="match status" value="1"/>
</dbReference>
<dbReference type="GO" id="GO:0036221">
    <property type="term" value="F:UTP diphosphatase activity"/>
    <property type="evidence" value="ECO:0007669"/>
    <property type="project" value="RHEA"/>
</dbReference>
<comment type="catalytic activity">
    <reaction evidence="4">
        <text>UTP + H2O = UMP + diphosphate + H(+)</text>
        <dbReference type="Rhea" id="RHEA:29395"/>
        <dbReference type="ChEBI" id="CHEBI:15377"/>
        <dbReference type="ChEBI" id="CHEBI:15378"/>
        <dbReference type="ChEBI" id="CHEBI:33019"/>
        <dbReference type="ChEBI" id="CHEBI:46398"/>
        <dbReference type="ChEBI" id="CHEBI:57865"/>
        <dbReference type="EC" id="3.6.1.9"/>
    </reaction>
</comment>
<comment type="function">
    <text evidence="4">Nucleoside triphosphate pyrophosphatase that hydrolyzes dTTP and UTP. May have a dual role in cell division arrest and in preventing the incorporation of modified nucleotides into cellular nucleic acids.</text>
</comment>
<reference evidence="5 6" key="1">
    <citation type="journal article" date="2011" name="Front. Microbiol.">
        <title>Genomic signatures of strain selection and enhancement in Bacillus atrophaeus var. globigii, a historical biowarfare simulant.</title>
        <authorList>
            <person name="Gibbons H.S."/>
            <person name="Broomall S.M."/>
            <person name="McNew L.A."/>
            <person name="Daligault H."/>
            <person name="Chapman C."/>
            <person name="Bruce D."/>
            <person name="Karavis M."/>
            <person name="Krepps M."/>
            <person name="McGregor P.A."/>
            <person name="Hong C."/>
            <person name="Park K.H."/>
            <person name="Akmal A."/>
            <person name="Feldman A."/>
            <person name="Lin J.S."/>
            <person name="Chang W.E."/>
            <person name="Higgs B.W."/>
            <person name="Demirev P."/>
            <person name="Lindquist J."/>
            <person name="Liem A."/>
            <person name="Fochler E."/>
            <person name="Read T.D."/>
            <person name="Tapia R."/>
            <person name="Johnson S."/>
            <person name="Bishop-Lilly K.A."/>
            <person name="Detter C."/>
            <person name="Han C."/>
            <person name="Sozhamannan S."/>
            <person name="Rosenzweig C.N."/>
            <person name="Skowronski E.W."/>
        </authorList>
    </citation>
    <scope>NUCLEOTIDE SEQUENCE [LARGE SCALE GENOMIC DNA]</scope>
    <source>
        <strain evidence="5 6">CC-PW-9</strain>
    </source>
</reference>
<comment type="caution">
    <text evidence="5">The sequence shown here is derived from an EMBL/GenBank/DDBJ whole genome shotgun (WGS) entry which is preliminary data.</text>
</comment>
<dbReference type="PANTHER" id="PTHR43213">
    <property type="entry name" value="BIFUNCTIONAL DTTP/UTP PYROPHOSPHATASE/METHYLTRANSFERASE PROTEIN-RELATED"/>
    <property type="match status" value="1"/>
</dbReference>
<comment type="subcellular location">
    <subcellularLocation>
        <location evidence="4">Cytoplasm</location>
    </subcellularLocation>
</comment>
<dbReference type="NCBIfam" id="TIGR00172">
    <property type="entry name" value="maf"/>
    <property type="match status" value="1"/>
</dbReference>
<dbReference type="Pfam" id="PF02545">
    <property type="entry name" value="Maf"/>
    <property type="match status" value="1"/>
</dbReference>
<feature type="site" description="Important for substrate specificity" evidence="4">
    <location>
        <position position="12"/>
    </location>
</feature>
<gene>
    <name evidence="5" type="ORF">CWI84_07465</name>
</gene>
<dbReference type="CDD" id="cd00555">
    <property type="entry name" value="Maf"/>
    <property type="match status" value="1"/>
</dbReference>
<keyword evidence="6" id="KW-1185">Reference proteome</keyword>
<dbReference type="SUPFAM" id="SSF52972">
    <property type="entry name" value="ITPase-like"/>
    <property type="match status" value="1"/>
</dbReference>
<feature type="site" description="Important for substrate specificity" evidence="4">
    <location>
        <position position="71"/>
    </location>
</feature>
<keyword evidence="2 4" id="KW-0378">Hydrolase</keyword>
<proteinExistence type="inferred from homology"/>
<keyword evidence="3 4" id="KW-0546">Nucleotide metabolism</keyword>
<evidence type="ECO:0000256" key="1">
    <source>
        <dbReference type="ARBA" id="ARBA00001968"/>
    </source>
</evidence>
<accession>A0A432ZQN1</accession>
<dbReference type="OrthoDB" id="9807767at2"/>
<evidence type="ECO:0000256" key="3">
    <source>
        <dbReference type="ARBA" id="ARBA00023080"/>
    </source>
</evidence>
<dbReference type="GO" id="GO:0005737">
    <property type="term" value="C:cytoplasm"/>
    <property type="evidence" value="ECO:0007669"/>
    <property type="project" value="UniProtKB-SubCell"/>
</dbReference>
<evidence type="ECO:0000313" key="5">
    <source>
        <dbReference type="EMBL" id="RUO80207.1"/>
    </source>
</evidence>
<keyword evidence="4" id="KW-0963">Cytoplasm</keyword>
<dbReference type="EC" id="3.6.1.9" evidence="4"/>
<evidence type="ECO:0000256" key="2">
    <source>
        <dbReference type="ARBA" id="ARBA00022801"/>
    </source>
</evidence>
<dbReference type="PIRSF" id="PIRSF006305">
    <property type="entry name" value="Maf"/>
    <property type="match status" value="1"/>
</dbReference>
<comment type="catalytic activity">
    <reaction evidence="4">
        <text>dTTP + H2O = dTMP + diphosphate + H(+)</text>
        <dbReference type="Rhea" id="RHEA:28534"/>
        <dbReference type="ChEBI" id="CHEBI:15377"/>
        <dbReference type="ChEBI" id="CHEBI:15378"/>
        <dbReference type="ChEBI" id="CHEBI:33019"/>
        <dbReference type="ChEBI" id="CHEBI:37568"/>
        <dbReference type="ChEBI" id="CHEBI:63528"/>
        <dbReference type="EC" id="3.6.1.9"/>
    </reaction>
</comment>
<dbReference type="GO" id="GO:0036218">
    <property type="term" value="F:dTTP diphosphatase activity"/>
    <property type="evidence" value="ECO:0007669"/>
    <property type="project" value="RHEA"/>
</dbReference>
<name>A0A432ZQN1_9GAMM</name>
<evidence type="ECO:0000256" key="4">
    <source>
        <dbReference type="HAMAP-Rule" id="MF_00528"/>
    </source>
</evidence>
<dbReference type="PANTHER" id="PTHR43213:SF5">
    <property type="entry name" value="BIFUNCTIONAL DTTP_UTP PYROPHOSPHATASE_METHYLTRANSFERASE PROTEIN-RELATED"/>
    <property type="match status" value="1"/>
</dbReference>
<evidence type="ECO:0000313" key="6">
    <source>
        <dbReference type="Proteomes" id="UP000287996"/>
    </source>
</evidence>
<comment type="similarity">
    <text evidence="4">Belongs to the Maf family. YhdE subfamily.</text>
</comment>
<comment type="cofactor">
    <cofactor evidence="1 4">
        <name>a divalent metal cation</name>
        <dbReference type="ChEBI" id="CHEBI:60240"/>
    </cofactor>
</comment>
<dbReference type="GO" id="GO:0009117">
    <property type="term" value="P:nucleotide metabolic process"/>
    <property type="evidence" value="ECO:0007669"/>
    <property type="project" value="UniProtKB-KW"/>
</dbReference>
<dbReference type="InterPro" id="IPR029001">
    <property type="entry name" value="ITPase-like_fam"/>
</dbReference>
<dbReference type="HAMAP" id="MF_00528">
    <property type="entry name" value="Maf"/>
    <property type="match status" value="1"/>
</dbReference>
<dbReference type="AlphaFoldDB" id="A0A432ZQN1"/>
<dbReference type="InterPro" id="IPR003697">
    <property type="entry name" value="Maf-like"/>
</dbReference>
<feature type="site" description="Important for substrate specificity" evidence="4">
    <location>
        <position position="159"/>
    </location>
</feature>